<dbReference type="InterPro" id="IPR009057">
    <property type="entry name" value="Homeodomain-like_sf"/>
</dbReference>
<sequence>MLVAAERIVAERGMPALTLKDVQLAANQANKSAAKYHFGSRDGLIEALVELRMTPVNARRQELLDEIGRFGGPPTVRQAVEALVRPLAAETLGRPGSRYARFLVQALFDPALADMIQKHLRAETYRRVHHLLIDLCPTRGDIAKWRADTVVTLGMTTLAAHEGRDRTQQQTAAIVADLVDTCVAVLEAPTSVPHSTPDSTEHTDPQGVSL</sequence>
<dbReference type="GeneID" id="57577118"/>
<gene>
    <name evidence="2" type="ordered locus">REQ_14280</name>
</gene>
<evidence type="ECO:0000313" key="3">
    <source>
        <dbReference type="Proteomes" id="UP000006892"/>
    </source>
</evidence>
<evidence type="ECO:0000313" key="2">
    <source>
        <dbReference type="EMBL" id="CBH47509.1"/>
    </source>
</evidence>
<dbReference type="EMBL" id="FN563149">
    <property type="protein sequence ID" value="CBH47509.1"/>
    <property type="molecule type" value="Genomic_DNA"/>
</dbReference>
<organism evidence="2">
    <name type="scientific">Rhodococcus hoagii (strain 103S)</name>
    <name type="common">Rhodococcus equi</name>
    <dbReference type="NCBI Taxonomy" id="685727"/>
    <lineage>
        <taxon>Bacteria</taxon>
        <taxon>Bacillati</taxon>
        <taxon>Actinomycetota</taxon>
        <taxon>Actinomycetes</taxon>
        <taxon>Mycobacteriales</taxon>
        <taxon>Nocardiaceae</taxon>
        <taxon>Prescottella</taxon>
    </lineage>
</organism>
<dbReference type="RefSeq" id="WP_013415384.1">
    <property type="nucleotide sequence ID" value="NC_014659.1"/>
</dbReference>
<proteinExistence type="predicted"/>
<evidence type="ECO:0000256" key="1">
    <source>
        <dbReference type="SAM" id="MobiDB-lite"/>
    </source>
</evidence>
<dbReference type="KEGG" id="req:REQ_14280"/>
<feature type="region of interest" description="Disordered" evidence="1">
    <location>
        <begin position="190"/>
        <end position="210"/>
    </location>
</feature>
<dbReference type="Proteomes" id="UP001154400">
    <property type="component" value="Chromosome"/>
</dbReference>
<protein>
    <submittedName>
        <fullName evidence="2">TetR family transcriptional regulator</fullName>
    </submittedName>
</protein>
<dbReference type="AlphaFoldDB" id="A0A3S5Y4R8"/>
<accession>A0A3S5Y4R8</accession>
<reference evidence="2" key="1">
    <citation type="journal article" date="2010" name="PLoS Genet.">
        <title>The genome of a pathogenic rhodococcus: cooptive virulence underpinned by key gene acquisitions.</title>
        <authorList>
            <person name="Letek M."/>
            <person name="Gonzalez P."/>
            <person name="Macarthur I."/>
            <person name="Rodriguez H."/>
            <person name="Freeman T.C."/>
            <person name="Valero-Rello A."/>
            <person name="Blanco M."/>
            <person name="Buckley T."/>
            <person name="Cherevach I."/>
            <person name="Fahey R."/>
            <person name="Hapeshi A."/>
            <person name="Holdstock J."/>
            <person name="Leadon D."/>
            <person name="Navas J."/>
            <person name="Ocampo A."/>
            <person name="Quail M.A."/>
            <person name="Sanders M."/>
            <person name="Scortti M.M."/>
            <person name="Prescott J.F."/>
            <person name="Fogarty U."/>
            <person name="Meijer W.G."/>
            <person name="Parkhill J."/>
            <person name="Bentley S.D."/>
            <person name="Vazquez-Boland J.A."/>
        </authorList>
    </citation>
    <scope>NUCLEOTIDE SEQUENCE [LARGE SCALE GENOMIC DNA]</scope>
    <source>
        <strain evidence="2 3">103S</strain>
    </source>
</reference>
<dbReference type="Gene3D" id="1.10.357.10">
    <property type="entry name" value="Tetracycline Repressor, domain 2"/>
    <property type="match status" value="1"/>
</dbReference>
<dbReference type="SUPFAM" id="SSF46689">
    <property type="entry name" value="Homeodomain-like"/>
    <property type="match status" value="1"/>
</dbReference>
<name>A0A3S5Y4R8_RHOH1</name>